<name>A0AAV4Q5F9_9ARAC</name>
<proteinExistence type="predicted"/>
<dbReference type="Proteomes" id="UP001054837">
    <property type="component" value="Unassembled WGS sequence"/>
</dbReference>
<evidence type="ECO:0000313" key="2">
    <source>
        <dbReference type="Proteomes" id="UP001054837"/>
    </source>
</evidence>
<accession>A0AAV4Q5F9</accession>
<sequence length="101" mass="11279">MSRQDAFLTVNFPPLPDPFGGSGNCLDALQIEVPISRQSIILNERDLHMYHASGGQEPWVMCDSTLDDIFNIRLFRTEVHGTKENNGSLGLLGLWSLLGRH</sequence>
<reference evidence="1 2" key="1">
    <citation type="submission" date="2021-06" db="EMBL/GenBank/DDBJ databases">
        <title>Caerostris darwini draft genome.</title>
        <authorList>
            <person name="Kono N."/>
            <person name="Arakawa K."/>
        </authorList>
    </citation>
    <scope>NUCLEOTIDE SEQUENCE [LARGE SCALE GENOMIC DNA]</scope>
</reference>
<gene>
    <name evidence="1" type="ORF">CDAR_586331</name>
</gene>
<keyword evidence="2" id="KW-1185">Reference proteome</keyword>
<protein>
    <submittedName>
        <fullName evidence="1">Uncharacterized protein</fullName>
    </submittedName>
</protein>
<organism evidence="1 2">
    <name type="scientific">Caerostris darwini</name>
    <dbReference type="NCBI Taxonomy" id="1538125"/>
    <lineage>
        <taxon>Eukaryota</taxon>
        <taxon>Metazoa</taxon>
        <taxon>Ecdysozoa</taxon>
        <taxon>Arthropoda</taxon>
        <taxon>Chelicerata</taxon>
        <taxon>Arachnida</taxon>
        <taxon>Araneae</taxon>
        <taxon>Araneomorphae</taxon>
        <taxon>Entelegynae</taxon>
        <taxon>Araneoidea</taxon>
        <taxon>Araneidae</taxon>
        <taxon>Caerostris</taxon>
    </lineage>
</organism>
<comment type="caution">
    <text evidence="1">The sequence shown here is derived from an EMBL/GenBank/DDBJ whole genome shotgun (WGS) entry which is preliminary data.</text>
</comment>
<dbReference type="EMBL" id="BPLQ01004066">
    <property type="protein sequence ID" value="GIY05198.1"/>
    <property type="molecule type" value="Genomic_DNA"/>
</dbReference>
<dbReference type="AlphaFoldDB" id="A0AAV4Q5F9"/>
<evidence type="ECO:0000313" key="1">
    <source>
        <dbReference type="EMBL" id="GIY05198.1"/>
    </source>
</evidence>